<comment type="caution">
    <text evidence="10">The sequence shown here is derived from an EMBL/GenBank/DDBJ whole genome shotgun (WGS) entry which is preliminary data.</text>
</comment>
<dbReference type="EMBL" id="RBZV01000021">
    <property type="protein sequence ID" value="RKP43437.1"/>
    <property type="molecule type" value="Genomic_DNA"/>
</dbReference>
<reference evidence="10 11" key="1">
    <citation type="submission" date="2018-10" db="EMBL/GenBank/DDBJ databases">
        <title>Paraburkholderia sp. 7MK8-2, isolated from soil.</title>
        <authorList>
            <person name="Gao Z.-H."/>
            <person name="Qiu L.-H."/>
        </authorList>
    </citation>
    <scope>NUCLEOTIDE SEQUENCE [LARGE SCALE GENOMIC DNA]</scope>
    <source>
        <strain evidence="10 11">7MK8-2</strain>
    </source>
</reference>
<feature type="domain" description="DAHP synthetase I/KDSA" evidence="9">
    <location>
        <begin position="46"/>
        <end position="337"/>
    </location>
</feature>
<dbReference type="PIRSF" id="PIRSF001361">
    <property type="entry name" value="DAHP_synthase"/>
    <property type="match status" value="1"/>
</dbReference>
<evidence type="ECO:0000259" key="9">
    <source>
        <dbReference type="Pfam" id="PF00793"/>
    </source>
</evidence>
<protein>
    <recommendedName>
        <fullName evidence="8">Phospho-2-dehydro-3-deoxyheptonate aldolase</fullName>
        <ecNumber evidence="8">2.5.1.54</ecNumber>
    </recommendedName>
</protein>
<dbReference type="PANTHER" id="PTHR21225:SF12">
    <property type="entry name" value="PHOSPHO-2-DEHYDRO-3-DEOXYHEPTONATE ALDOLASE, TYROSINE-INHIBITED"/>
    <property type="match status" value="1"/>
</dbReference>
<keyword evidence="4 8" id="KW-0028">Amino-acid biosynthesis</keyword>
<dbReference type="SUPFAM" id="SSF51569">
    <property type="entry name" value="Aldolase"/>
    <property type="match status" value="1"/>
</dbReference>
<keyword evidence="6 8" id="KW-0057">Aromatic amino acid biosynthesis</keyword>
<comment type="pathway">
    <text evidence="2 8">Metabolic intermediate biosynthesis; chorismate biosynthesis; chorismate from D-erythrose 4-phosphate and phosphoenolpyruvate: step 1/7.</text>
</comment>
<dbReference type="FunFam" id="3.20.20.70:FF:000005">
    <property type="entry name" value="Phospho-2-dehydro-3-deoxyheptonate aldolase"/>
    <property type="match status" value="1"/>
</dbReference>
<comment type="catalytic activity">
    <reaction evidence="7 8">
        <text>D-erythrose 4-phosphate + phosphoenolpyruvate + H2O = 7-phospho-2-dehydro-3-deoxy-D-arabino-heptonate + phosphate</text>
        <dbReference type="Rhea" id="RHEA:14717"/>
        <dbReference type="ChEBI" id="CHEBI:15377"/>
        <dbReference type="ChEBI" id="CHEBI:16897"/>
        <dbReference type="ChEBI" id="CHEBI:43474"/>
        <dbReference type="ChEBI" id="CHEBI:58394"/>
        <dbReference type="ChEBI" id="CHEBI:58702"/>
        <dbReference type="EC" id="2.5.1.54"/>
    </reaction>
</comment>
<evidence type="ECO:0000313" key="10">
    <source>
        <dbReference type="EMBL" id="RKP43437.1"/>
    </source>
</evidence>
<dbReference type="RefSeq" id="WP_121281784.1">
    <property type="nucleotide sequence ID" value="NZ_RBZV01000021.1"/>
</dbReference>
<keyword evidence="11" id="KW-1185">Reference proteome</keyword>
<evidence type="ECO:0000313" key="11">
    <source>
        <dbReference type="Proteomes" id="UP000280434"/>
    </source>
</evidence>
<dbReference type="InterPro" id="IPR006218">
    <property type="entry name" value="DAHP1/KDSA"/>
</dbReference>
<dbReference type="PANTHER" id="PTHR21225">
    <property type="entry name" value="PHOSPHO-2-DEHYDRO-3-DEOXYHEPTONATE ALDOLASE DAHP SYNTHETASE"/>
    <property type="match status" value="1"/>
</dbReference>
<dbReference type="OrthoDB" id="8986396at2"/>
<name>A0A494WY02_9BURK</name>
<dbReference type="GO" id="GO:0009423">
    <property type="term" value="P:chorismate biosynthetic process"/>
    <property type="evidence" value="ECO:0007669"/>
    <property type="project" value="UniProtKB-UniPathway"/>
</dbReference>
<dbReference type="GO" id="GO:0042802">
    <property type="term" value="F:identical protein binding"/>
    <property type="evidence" value="ECO:0007669"/>
    <property type="project" value="UniProtKB-ARBA"/>
</dbReference>
<evidence type="ECO:0000256" key="1">
    <source>
        <dbReference type="ARBA" id="ARBA00003726"/>
    </source>
</evidence>
<comment type="function">
    <text evidence="1 8">Stereospecific condensation of phosphoenolpyruvate (PEP) and D-erythrose-4-phosphate (E4P) giving rise to 3-deoxy-D-arabino-heptulosonate-7-phosphate (DAHP).</text>
</comment>
<dbReference type="NCBIfam" id="NF009395">
    <property type="entry name" value="PRK12755.1"/>
    <property type="match status" value="1"/>
</dbReference>
<comment type="similarity">
    <text evidence="3 8">Belongs to the class-I DAHP synthase family.</text>
</comment>
<dbReference type="InterPro" id="IPR006219">
    <property type="entry name" value="DAHP_synth_1"/>
</dbReference>
<proteinExistence type="inferred from homology"/>
<evidence type="ECO:0000256" key="5">
    <source>
        <dbReference type="ARBA" id="ARBA00022679"/>
    </source>
</evidence>
<dbReference type="GO" id="GO:0003849">
    <property type="term" value="F:3-deoxy-7-phosphoheptulonate synthase activity"/>
    <property type="evidence" value="ECO:0007669"/>
    <property type="project" value="UniProtKB-EC"/>
</dbReference>
<accession>A0A494WY02</accession>
<dbReference type="GO" id="GO:0005737">
    <property type="term" value="C:cytoplasm"/>
    <property type="evidence" value="ECO:0007669"/>
    <property type="project" value="TreeGrafter"/>
</dbReference>
<dbReference type="UniPathway" id="UPA00053">
    <property type="reaction ID" value="UER00084"/>
</dbReference>
<keyword evidence="5 8" id="KW-0808">Transferase</keyword>
<evidence type="ECO:0000256" key="4">
    <source>
        <dbReference type="ARBA" id="ARBA00022605"/>
    </source>
</evidence>
<sequence>MDDVIDNRALPSRTARLVSPAQLRAFLPASAPTNGLVRRTRDALTRIVRREDTRIALIVGPCSIHDTRSALEYATRLASLRDAYRDALEIVMRVYFEKPRTTVGWKGLINDPRLDGSYRIAEGLERARRLLLDIHALGLPAATEFLDLMTVRYLDDLVSWAAIGARTTESPMHRQAASGLGMPIGFKNGTDGGVKVAIDALVAAHSPHRYLALSMDGGIEAVASDGNPSAHVVLRGGKKPNYDAASIDAVCTDLARAGMAQTVVVDASHGNSGKVAQGQTAVCRDLAKQIADGEGRIAGVMIESHLSHGRQDLIPGVPLAYGQSITDECLGWDDTVELIHTLAGAVRARRRSALYRSALAQHAFSD</sequence>
<evidence type="ECO:0000256" key="7">
    <source>
        <dbReference type="ARBA" id="ARBA00047508"/>
    </source>
</evidence>
<gene>
    <name evidence="10" type="ORF">D7S89_26195</name>
</gene>
<dbReference type="GO" id="GO:0008652">
    <property type="term" value="P:amino acid biosynthetic process"/>
    <property type="evidence" value="ECO:0007669"/>
    <property type="project" value="UniProtKB-KW"/>
</dbReference>
<evidence type="ECO:0000256" key="8">
    <source>
        <dbReference type="PIRNR" id="PIRNR001361"/>
    </source>
</evidence>
<dbReference type="InterPro" id="IPR013785">
    <property type="entry name" value="Aldolase_TIM"/>
</dbReference>
<dbReference type="NCBIfam" id="TIGR00034">
    <property type="entry name" value="aroFGH"/>
    <property type="match status" value="1"/>
</dbReference>
<dbReference type="Proteomes" id="UP000280434">
    <property type="component" value="Unassembled WGS sequence"/>
</dbReference>
<dbReference type="AlphaFoldDB" id="A0A494WY02"/>
<dbReference type="EC" id="2.5.1.54" evidence="8"/>
<evidence type="ECO:0000256" key="6">
    <source>
        <dbReference type="ARBA" id="ARBA00023141"/>
    </source>
</evidence>
<dbReference type="Pfam" id="PF00793">
    <property type="entry name" value="DAHP_synth_1"/>
    <property type="match status" value="1"/>
</dbReference>
<evidence type="ECO:0000256" key="2">
    <source>
        <dbReference type="ARBA" id="ARBA00004688"/>
    </source>
</evidence>
<organism evidence="10 11">
    <name type="scientific">Trinickia fusca</name>
    <dbReference type="NCBI Taxonomy" id="2419777"/>
    <lineage>
        <taxon>Bacteria</taxon>
        <taxon>Pseudomonadati</taxon>
        <taxon>Pseudomonadota</taxon>
        <taxon>Betaproteobacteria</taxon>
        <taxon>Burkholderiales</taxon>
        <taxon>Burkholderiaceae</taxon>
        <taxon>Trinickia</taxon>
    </lineage>
</organism>
<dbReference type="GO" id="GO:0009073">
    <property type="term" value="P:aromatic amino acid family biosynthetic process"/>
    <property type="evidence" value="ECO:0007669"/>
    <property type="project" value="UniProtKB-KW"/>
</dbReference>
<dbReference type="Gene3D" id="3.20.20.70">
    <property type="entry name" value="Aldolase class I"/>
    <property type="match status" value="1"/>
</dbReference>
<evidence type="ECO:0000256" key="3">
    <source>
        <dbReference type="ARBA" id="ARBA00007985"/>
    </source>
</evidence>